<dbReference type="STRING" id="535722.E4UVJ3"/>
<feature type="compositionally biased region" description="Low complexity" evidence="1">
    <location>
        <begin position="77"/>
        <end position="206"/>
    </location>
</feature>
<feature type="chain" id="PRO_5003189229" evidence="2">
    <location>
        <begin position="25"/>
        <end position="659"/>
    </location>
</feature>
<keyword evidence="4" id="KW-1185">Reference proteome</keyword>
<evidence type="ECO:0000256" key="1">
    <source>
        <dbReference type="SAM" id="MobiDB-lite"/>
    </source>
</evidence>
<accession>E4UVJ3</accession>
<protein>
    <submittedName>
        <fullName evidence="3">Uncharacterized protein</fullName>
    </submittedName>
</protein>
<dbReference type="AlphaFoldDB" id="E4UVJ3"/>
<evidence type="ECO:0000313" key="4">
    <source>
        <dbReference type="Proteomes" id="UP000002669"/>
    </source>
</evidence>
<feature type="compositionally biased region" description="Low complexity" evidence="1">
    <location>
        <begin position="292"/>
        <end position="345"/>
    </location>
</feature>
<dbReference type="eggNOG" id="ENOG502RSH9">
    <property type="taxonomic scope" value="Eukaryota"/>
</dbReference>
<evidence type="ECO:0000313" key="3">
    <source>
        <dbReference type="EMBL" id="EFR02320.1"/>
    </source>
</evidence>
<feature type="region of interest" description="Disordered" evidence="1">
    <location>
        <begin position="494"/>
        <end position="515"/>
    </location>
</feature>
<sequence length="659" mass="70736">MRFTPSNLLSLLAVGALFQPVVVPRAITTGLINRSDDSSLTKCDVTLGCVGHETIKATDLEYHTGIPALLEKRGRAPNRNGPNKPGRPATTNKPNTGPTTTPKSSTTTKSPAVSTTKPTKTSSTTLTAKPTTSSKVHSTTSSKAVSSTRASSSATSSRSTSKPTSTAKPTTLSTTTLSSKSSTQSSSSSSSQSTTSSRESSATTSEEQFTTRSETPSTTDSARTTEPTSKVESTTSSDEHTATKTSSTAVPTSSEKETTTSSESTTKESSYTPVPTSLETESTSSSDEHTTTETSSTAVPTSSEKESITSSSTTKESSYTTVPTSSETESTSSSDEYSTTESASTPVSTSDAKPTTSSDNHSTTKSASTPVPTETESRTSSEADSTTDSAQEPTPTSEPGLSHGRGNEKNTSILTWEEYMEDGAKVINRLKDALKNKKPDVSAVDIEPRYKVEHAHQVIGKVVKNKPNVKWDFWKATRLDQSAEYDRTVVKIHPADNNDQQKPQQDSNDPNKDVISDNYYNKAQKTMVVAWSDVNIDNTQPEDTQLRWSDVTFEGWKEHAGDDAKNLRWIVRNNIINQGTIATIREALRRTGRNTDKRAEFAPDPNDNTMNEAFTALAGTPNVKGVFHMLADHHNELGGLTIKKIYAFGANMLLLGLGR</sequence>
<dbReference type="Proteomes" id="UP000002669">
    <property type="component" value="Unassembled WGS sequence"/>
</dbReference>
<dbReference type="InParanoid" id="E4UVJ3"/>
<gene>
    <name evidence="3" type="ORF">MGYG_05317</name>
</gene>
<feature type="compositionally biased region" description="Polar residues" evidence="1">
    <location>
        <begin position="207"/>
        <end position="236"/>
    </location>
</feature>
<dbReference type="VEuPathDB" id="FungiDB:MGYG_05317"/>
<evidence type="ECO:0000256" key="2">
    <source>
        <dbReference type="SAM" id="SignalP"/>
    </source>
</evidence>
<dbReference type="EMBL" id="DS989825">
    <property type="protein sequence ID" value="EFR02320.1"/>
    <property type="molecule type" value="Genomic_DNA"/>
</dbReference>
<proteinExistence type="predicted"/>
<feature type="compositionally biased region" description="Low complexity" evidence="1">
    <location>
        <begin position="259"/>
        <end position="285"/>
    </location>
</feature>
<name>E4UVJ3_ARTGP</name>
<feature type="region of interest" description="Disordered" evidence="1">
    <location>
        <begin position="69"/>
        <end position="408"/>
    </location>
</feature>
<dbReference type="HOGENOM" id="CLU_444230_0_0_1"/>
<feature type="signal peptide" evidence="2">
    <location>
        <begin position="1"/>
        <end position="24"/>
    </location>
</feature>
<keyword evidence="2" id="KW-0732">Signal</keyword>
<feature type="compositionally biased region" description="Polar residues" evidence="1">
    <location>
        <begin position="346"/>
        <end position="367"/>
    </location>
</feature>
<dbReference type="GeneID" id="10028006"/>
<dbReference type="OrthoDB" id="4174411at2759"/>
<dbReference type="RefSeq" id="XP_003172731.1">
    <property type="nucleotide sequence ID" value="XM_003172683.1"/>
</dbReference>
<dbReference type="OMA" id="MLADHHN"/>
<feature type="compositionally biased region" description="Polar residues" evidence="1">
    <location>
        <begin position="497"/>
        <end position="508"/>
    </location>
</feature>
<organism evidence="4">
    <name type="scientific">Arthroderma gypseum (strain ATCC MYA-4604 / CBS 118893)</name>
    <name type="common">Microsporum gypseum</name>
    <dbReference type="NCBI Taxonomy" id="535722"/>
    <lineage>
        <taxon>Eukaryota</taxon>
        <taxon>Fungi</taxon>
        <taxon>Dikarya</taxon>
        <taxon>Ascomycota</taxon>
        <taxon>Pezizomycotina</taxon>
        <taxon>Eurotiomycetes</taxon>
        <taxon>Eurotiomycetidae</taxon>
        <taxon>Onygenales</taxon>
        <taxon>Arthrodermataceae</taxon>
        <taxon>Nannizzia</taxon>
    </lineage>
</organism>
<reference evidence="4" key="1">
    <citation type="journal article" date="2012" name="MBio">
        <title>Comparative genome analysis of Trichophyton rubrum and related dermatophytes reveals candidate genes involved in infection.</title>
        <authorList>
            <person name="Martinez D.A."/>
            <person name="Oliver B.G."/>
            <person name="Graeser Y."/>
            <person name="Goldberg J.M."/>
            <person name="Li W."/>
            <person name="Martinez-Rossi N.M."/>
            <person name="Monod M."/>
            <person name="Shelest E."/>
            <person name="Barton R.C."/>
            <person name="Birch E."/>
            <person name="Brakhage A.A."/>
            <person name="Chen Z."/>
            <person name="Gurr S.J."/>
            <person name="Heiman D."/>
            <person name="Heitman J."/>
            <person name="Kosti I."/>
            <person name="Rossi A."/>
            <person name="Saif S."/>
            <person name="Samalova M."/>
            <person name="Saunders C.W."/>
            <person name="Shea T."/>
            <person name="Summerbell R.C."/>
            <person name="Xu J."/>
            <person name="Young S."/>
            <person name="Zeng Q."/>
            <person name="Birren B.W."/>
            <person name="Cuomo C.A."/>
            <person name="White T.C."/>
        </authorList>
    </citation>
    <scope>NUCLEOTIDE SEQUENCE [LARGE SCALE GENOMIC DNA]</scope>
    <source>
        <strain evidence="4">ATCC MYA-4604 / CBS 118893</strain>
    </source>
</reference>